<dbReference type="InterPro" id="IPR036397">
    <property type="entry name" value="RNaseH_sf"/>
</dbReference>
<reference evidence="2 3" key="1">
    <citation type="journal article" date="2018" name="Front. Plant Sci.">
        <title>Red Clover (Trifolium pratense) and Zigzag Clover (T. medium) - A Picture of Genomic Similarities and Differences.</title>
        <authorList>
            <person name="Dluhosova J."/>
            <person name="Istvanek J."/>
            <person name="Nedelnik J."/>
            <person name="Repkova J."/>
        </authorList>
    </citation>
    <scope>NUCLEOTIDE SEQUENCE [LARGE SCALE GENOMIC DNA]</scope>
    <source>
        <strain evidence="3">cv. 10/8</strain>
        <tissue evidence="2">Leaf</tissue>
    </source>
</reference>
<dbReference type="Pfam" id="PF13456">
    <property type="entry name" value="RVT_3"/>
    <property type="match status" value="1"/>
</dbReference>
<dbReference type="Proteomes" id="UP000265520">
    <property type="component" value="Unassembled WGS sequence"/>
</dbReference>
<dbReference type="SUPFAM" id="SSF53098">
    <property type="entry name" value="Ribonuclease H-like"/>
    <property type="match status" value="1"/>
</dbReference>
<accession>A0A392NRG6</accession>
<protein>
    <submittedName>
        <fullName evidence="2">Gag-pol polyprotein</fullName>
    </submittedName>
</protein>
<name>A0A392NRG6_9FABA</name>
<dbReference type="GO" id="GO:0003676">
    <property type="term" value="F:nucleic acid binding"/>
    <property type="evidence" value="ECO:0007669"/>
    <property type="project" value="InterPro"/>
</dbReference>
<evidence type="ECO:0000313" key="2">
    <source>
        <dbReference type="EMBL" id="MCI01075.1"/>
    </source>
</evidence>
<feature type="domain" description="RNase H type-1" evidence="1">
    <location>
        <begin position="84"/>
        <end position="160"/>
    </location>
</feature>
<dbReference type="EMBL" id="LXQA010045137">
    <property type="protein sequence ID" value="MCI01075.1"/>
    <property type="molecule type" value="Genomic_DNA"/>
</dbReference>
<sequence>QPPRGDVSTYKSAASCLQLSKSQQSECDGAQSSSPTLLVTMASVVCLDTSYLRPFVVMAQWGPIKAQVLADFALELSAPSGELASQVWILSVDGASNLKGSGARVVLEGQDGVLIEQSPRFEFKASNNQAEYEPLIAGMKLAIEMEVKELRAKSDSQLVM</sequence>
<proteinExistence type="predicted"/>
<keyword evidence="3" id="KW-1185">Reference proteome</keyword>
<dbReference type="PANTHER" id="PTHR48475">
    <property type="entry name" value="RIBONUCLEASE H"/>
    <property type="match status" value="1"/>
</dbReference>
<dbReference type="PROSITE" id="PS50879">
    <property type="entry name" value="RNASE_H_1"/>
    <property type="match status" value="1"/>
</dbReference>
<dbReference type="PANTHER" id="PTHR48475:SF2">
    <property type="entry name" value="RIBONUCLEASE H"/>
    <property type="match status" value="1"/>
</dbReference>
<dbReference type="AlphaFoldDB" id="A0A392NRG6"/>
<feature type="non-terminal residue" evidence="2">
    <location>
        <position position="1"/>
    </location>
</feature>
<dbReference type="InterPro" id="IPR002156">
    <property type="entry name" value="RNaseH_domain"/>
</dbReference>
<organism evidence="2 3">
    <name type="scientific">Trifolium medium</name>
    <dbReference type="NCBI Taxonomy" id="97028"/>
    <lineage>
        <taxon>Eukaryota</taxon>
        <taxon>Viridiplantae</taxon>
        <taxon>Streptophyta</taxon>
        <taxon>Embryophyta</taxon>
        <taxon>Tracheophyta</taxon>
        <taxon>Spermatophyta</taxon>
        <taxon>Magnoliopsida</taxon>
        <taxon>eudicotyledons</taxon>
        <taxon>Gunneridae</taxon>
        <taxon>Pentapetalae</taxon>
        <taxon>rosids</taxon>
        <taxon>fabids</taxon>
        <taxon>Fabales</taxon>
        <taxon>Fabaceae</taxon>
        <taxon>Papilionoideae</taxon>
        <taxon>50 kb inversion clade</taxon>
        <taxon>NPAAA clade</taxon>
        <taxon>Hologalegina</taxon>
        <taxon>IRL clade</taxon>
        <taxon>Trifolieae</taxon>
        <taxon>Trifolium</taxon>
    </lineage>
</organism>
<evidence type="ECO:0000313" key="3">
    <source>
        <dbReference type="Proteomes" id="UP000265520"/>
    </source>
</evidence>
<dbReference type="GO" id="GO:0004523">
    <property type="term" value="F:RNA-DNA hybrid ribonuclease activity"/>
    <property type="evidence" value="ECO:0007669"/>
    <property type="project" value="InterPro"/>
</dbReference>
<dbReference type="InterPro" id="IPR012337">
    <property type="entry name" value="RNaseH-like_sf"/>
</dbReference>
<dbReference type="Gene3D" id="3.30.420.10">
    <property type="entry name" value="Ribonuclease H-like superfamily/Ribonuclease H"/>
    <property type="match status" value="1"/>
</dbReference>
<evidence type="ECO:0000259" key="1">
    <source>
        <dbReference type="PROSITE" id="PS50879"/>
    </source>
</evidence>
<comment type="caution">
    <text evidence="2">The sequence shown here is derived from an EMBL/GenBank/DDBJ whole genome shotgun (WGS) entry which is preliminary data.</text>
</comment>